<organism evidence="3 4">
    <name type="scientific">Pandoraea anapnoica</name>
    <dbReference type="NCBI Taxonomy" id="2508301"/>
    <lineage>
        <taxon>Bacteria</taxon>
        <taxon>Pseudomonadati</taxon>
        <taxon>Pseudomonadota</taxon>
        <taxon>Betaproteobacteria</taxon>
        <taxon>Burkholderiales</taxon>
        <taxon>Burkholderiaceae</taxon>
        <taxon>Pandoraea</taxon>
    </lineage>
</organism>
<keyword evidence="2" id="KW-1133">Transmembrane helix</keyword>
<name>A0A5E5AK57_9BURK</name>
<feature type="transmembrane region" description="Helical" evidence="2">
    <location>
        <begin position="241"/>
        <end position="262"/>
    </location>
</feature>
<evidence type="ECO:0000256" key="1">
    <source>
        <dbReference type="SAM" id="MobiDB-lite"/>
    </source>
</evidence>
<feature type="compositionally biased region" description="Basic and acidic residues" evidence="1">
    <location>
        <begin position="280"/>
        <end position="310"/>
    </location>
</feature>
<evidence type="ECO:0000313" key="3">
    <source>
        <dbReference type="EMBL" id="VVE73182.1"/>
    </source>
</evidence>
<gene>
    <name evidence="3" type="ORF">PAN31117_04643</name>
</gene>
<feature type="transmembrane region" description="Helical" evidence="2">
    <location>
        <begin position="26"/>
        <end position="51"/>
    </location>
</feature>
<keyword evidence="2" id="KW-0472">Membrane</keyword>
<keyword evidence="4" id="KW-1185">Reference proteome</keyword>
<evidence type="ECO:0000313" key="4">
    <source>
        <dbReference type="Proteomes" id="UP000383122"/>
    </source>
</evidence>
<proteinExistence type="predicted"/>
<sequence length="361" mass="40114">MDSVSIPVPETSWLAMRRRSRYWMCMGWEVWGGLLLAGLATGTSLAIAIYANWSSTDRLPEQLMRAALVSVCVLSVHLLPVRFHCLAGRPRFAAVAVWLIALLPVLYGQISFFLMTQSHAADARARLVVAVRPLVESRDHGARSRVDIAKDIMSVDVALPKFSQDRCYIGCDSMKVRRERLIAKRSFLLVELDEAKRRESREDAHDAQLSHTESQRAAARSDPVASVVASWVGTTERRVEFLVGLMLAVVLEATAIVGWTVVAQDVRGRPRLTLVSQSETVKRDGATDGDVAGDKGYESPRRGTESEDESRLGLIHSAVKDGLIEPTQSKIRAYLGCGQRRAGELNRMYHERFGAKKSERE</sequence>
<evidence type="ECO:0000256" key="2">
    <source>
        <dbReference type="SAM" id="Phobius"/>
    </source>
</evidence>
<keyword evidence="2" id="KW-0812">Transmembrane</keyword>
<feature type="transmembrane region" description="Helical" evidence="2">
    <location>
        <begin position="92"/>
        <end position="114"/>
    </location>
</feature>
<dbReference type="AlphaFoldDB" id="A0A5E5AK57"/>
<feature type="region of interest" description="Disordered" evidence="1">
    <location>
        <begin position="279"/>
        <end position="310"/>
    </location>
</feature>
<accession>A0A5E5AK57</accession>
<dbReference type="Proteomes" id="UP000383122">
    <property type="component" value="Unassembled WGS sequence"/>
</dbReference>
<reference evidence="3 4" key="1">
    <citation type="submission" date="2019-08" db="EMBL/GenBank/DDBJ databases">
        <authorList>
            <person name="Peeters C."/>
        </authorList>
    </citation>
    <scope>NUCLEOTIDE SEQUENCE [LARGE SCALE GENOMIC DNA]</scope>
    <source>
        <strain evidence="3 4">LMG 31117</strain>
    </source>
</reference>
<protein>
    <submittedName>
        <fullName evidence="3">Uncharacterized protein</fullName>
    </submittedName>
</protein>
<dbReference type="EMBL" id="CABPSP010000016">
    <property type="protein sequence ID" value="VVE73182.1"/>
    <property type="molecule type" value="Genomic_DNA"/>
</dbReference>
<feature type="transmembrane region" description="Helical" evidence="2">
    <location>
        <begin position="63"/>
        <end position="80"/>
    </location>
</feature>